<evidence type="ECO:0000256" key="11">
    <source>
        <dbReference type="RuleBase" id="RU004181"/>
    </source>
</evidence>
<dbReference type="RefSeq" id="WP_116061549.1">
    <property type="nucleotide sequence ID" value="NZ_QRDZ01000011.1"/>
</dbReference>
<comment type="subcellular location">
    <subcellularLocation>
        <location evidence="9">Cell membrane</location>
        <topology evidence="9">Multi-pass membrane protein</topology>
    </subcellularLocation>
</comment>
<dbReference type="EMBL" id="QRDZ01000011">
    <property type="protein sequence ID" value="RED76753.1"/>
    <property type="molecule type" value="Genomic_DNA"/>
</dbReference>
<dbReference type="InterPro" id="IPR001872">
    <property type="entry name" value="Peptidase_A8"/>
</dbReference>
<keyword evidence="7 9" id="KW-1133">Transmembrane helix</keyword>
<comment type="pathway">
    <text evidence="9">Protein modification; lipoprotein biosynthesis (signal peptide cleavage).</text>
</comment>
<feature type="active site" evidence="9">
    <location>
        <position position="109"/>
    </location>
</feature>
<evidence type="ECO:0000256" key="9">
    <source>
        <dbReference type="HAMAP-Rule" id="MF_00161"/>
    </source>
</evidence>
<comment type="function">
    <text evidence="9 10">This protein specifically catalyzes the removal of signal peptides from prolipoproteins.</text>
</comment>
<dbReference type="GO" id="GO:0004190">
    <property type="term" value="F:aspartic-type endopeptidase activity"/>
    <property type="evidence" value="ECO:0007669"/>
    <property type="project" value="UniProtKB-UniRule"/>
</dbReference>
<feature type="transmembrane region" description="Helical" evidence="9">
    <location>
        <begin position="124"/>
        <end position="141"/>
    </location>
</feature>
<comment type="caution">
    <text evidence="12">The sequence shown here is derived from an EMBL/GenBank/DDBJ whole genome shotgun (WGS) entry which is preliminary data.</text>
</comment>
<evidence type="ECO:0000256" key="2">
    <source>
        <dbReference type="ARBA" id="ARBA00022475"/>
    </source>
</evidence>
<evidence type="ECO:0000256" key="3">
    <source>
        <dbReference type="ARBA" id="ARBA00022670"/>
    </source>
</evidence>
<dbReference type="NCBIfam" id="TIGR00077">
    <property type="entry name" value="lspA"/>
    <property type="match status" value="1"/>
</dbReference>
<feature type="transmembrane region" description="Helical" evidence="9">
    <location>
        <begin position="81"/>
        <end position="104"/>
    </location>
</feature>
<dbReference type="PANTHER" id="PTHR33695">
    <property type="entry name" value="LIPOPROTEIN SIGNAL PEPTIDASE"/>
    <property type="match status" value="1"/>
</dbReference>
<proteinExistence type="inferred from homology"/>
<dbReference type="PROSITE" id="PS00855">
    <property type="entry name" value="SPASE_II"/>
    <property type="match status" value="1"/>
</dbReference>
<dbReference type="UniPathway" id="UPA00665"/>
<dbReference type="PANTHER" id="PTHR33695:SF1">
    <property type="entry name" value="LIPOPROTEIN SIGNAL PEPTIDASE"/>
    <property type="match status" value="1"/>
</dbReference>
<comment type="caution">
    <text evidence="9">Lacks conserved residue(s) required for the propagation of feature annotation.</text>
</comment>
<evidence type="ECO:0000256" key="8">
    <source>
        <dbReference type="ARBA" id="ARBA00023136"/>
    </source>
</evidence>
<reference evidence="12 13" key="1">
    <citation type="submission" date="2018-07" db="EMBL/GenBank/DDBJ databases">
        <title>Genomic Encyclopedia of Type Strains, Phase III (KMG-III): the genomes of soil and plant-associated and newly described type strains.</title>
        <authorList>
            <person name="Whitman W."/>
        </authorList>
    </citation>
    <scope>NUCLEOTIDE SEQUENCE [LARGE SCALE GENOMIC DNA]</scope>
    <source>
        <strain evidence="12 13">CECT 7287</strain>
    </source>
</reference>
<evidence type="ECO:0000256" key="7">
    <source>
        <dbReference type="ARBA" id="ARBA00022989"/>
    </source>
</evidence>
<comment type="similarity">
    <text evidence="1 9 11">Belongs to the peptidase A8 family.</text>
</comment>
<keyword evidence="6 9" id="KW-0378">Hydrolase</keyword>
<dbReference type="GO" id="GO:0005886">
    <property type="term" value="C:plasma membrane"/>
    <property type="evidence" value="ECO:0007669"/>
    <property type="project" value="UniProtKB-SubCell"/>
</dbReference>
<keyword evidence="4 9" id="KW-0812">Transmembrane</keyword>
<keyword evidence="3 9" id="KW-0645">Protease</keyword>
<dbReference type="PRINTS" id="PR00781">
    <property type="entry name" value="LIPOSIGPTASE"/>
</dbReference>
<evidence type="ECO:0000313" key="12">
    <source>
        <dbReference type="EMBL" id="RED76753.1"/>
    </source>
</evidence>
<keyword evidence="13" id="KW-1185">Reference proteome</keyword>
<evidence type="ECO:0000256" key="10">
    <source>
        <dbReference type="RuleBase" id="RU000594"/>
    </source>
</evidence>
<name>A0A3D9JRL4_9BACL</name>
<dbReference type="AlphaFoldDB" id="A0A3D9JRL4"/>
<evidence type="ECO:0000256" key="1">
    <source>
        <dbReference type="ARBA" id="ARBA00006139"/>
    </source>
</evidence>
<keyword evidence="8 9" id="KW-0472">Membrane</keyword>
<feature type="active site" evidence="9">
    <location>
        <position position="122"/>
    </location>
</feature>
<keyword evidence="2 9" id="KW-1003">Cell membrane</keyword>
<keyword evidence="5 9" id="KW-0064">Aspartyl protease</keyword>
<sequence length="149" mass="16170">MPFYIIAILVAAADQLSKMWIRVHLDVGETMMLGSVELSRFENSGMAGSLLQGYGRLFGVIAVLFVLGVLYYRKRSEEKGVLFDCALGFLAGGAIGNGIDRLLFGQVTDFIVRSGGILNVADHAIEAGVVLIILSLIVQALRNRKALRQ</sequence>
<gene>
    <name evidence="9" type="primary">lspA</name>
    <name evidence="12" type="ORF">DFP98_111137</name>
</gene>
<organism evidence="12 13">
    <name type="scientific">Cohnella phaseoli</name>
    <dbReference type="NCBI Taxonomy" id="456490"/>
    <lineage>
        <taxon>Bacteria</taxon>
        <taxon>Bacillati</taxon>
        <taxon>Bacillota</taxon>
        <taxon>Bacilli</taxon>
        <taxon>Bacillales</taxon>
        <taxon>Paenibacillaceae</taxon>
        <taxon>Cohnella</taxon>
    </lineage>
</organism>
<feature type="transmembrane region" description="Helical" evidence="9">
    <location>
        <begin position="53"/>
        <end position="72"/>
    </location>
</feature>
<dbReference type="OrthoDB" id="9810259at2"/>
<evidence type="ECO:0000313" key="13">
    <source>
        <dbReference type="Proteomes" id="UP000256977"/>
    </source>
</evidence>
<accession>A0A3D9JRL4</accession>
<dbReference type="Proteomes" id="UP000256977">
    <property type="component" value="Unassembled WGS sequence"/>
</dbReference>
<dbReference type="EC" id="3.4.23.36" evidence="9"/>
<dbReference type="HAMAP" id="MF_00161">
    <property type="entry name" value="LspA"/>
    <property type="match status" value="1"/>
</dbReference>
<evidence type="ECO:0000256" key="6">
    <source>
        <dbReference type="ARBA" id="ARBA00022801"/>
    </source>
</evidence>
<evidence type="ECO:0000256" key="5">
    <source>
        <dbReference type="ARBA" id="ARBA00022750"/>
    </source>
</evidence>
<comment type="catalytic activity">
    <reaction evidence="9 10">
        <text>Release of signal peptides from bacterial membrane prolipoproteins. Hydrolyzes -Xaa-Yaa-Zaa-|-(S,diacylglyceryl)Cys-, in which Xaa is hydrophobic (preferably Leu), and Yaa (Ala or Ser) and Zaa (Gly or Ala) have small, neutral side chains.</text>
        <dbReference type="EC" id="3.4.23.36"/>
    </reaction>
</comment>
<evidence type="ECO:0000256" key="4">
    <source>
        <dbReference type="ARBA" id="ARBA00022692"/>
    </source>
</evidence>
<dbReference type="Pfam" id="PF01252">
    <property type="entry name" value="Peptidase_A8"/>
    <property type="match status" value="1"/>
</dbReference>
<dbReference type="GO" id="GO:0006508">
    <property type="term" value="P:proteolysis"/>
    <property type="evidence" value="ECO:0007669"/>
    <property type="project" value="UniProtKB-KW"/>
</dbReference>
<protein>
    <recommendedName>
        <fullName evidence="9">Lipoprotein signal peptidase</fullName>
        <ecNumber evidence="9">3.4.23.36</ecNumber>
    </recommendedName>
    <alternativeName>
        <fullName evidence="9">Prolipoprotein signal peptidase</fullName>
    </alternativeName>
    <alternativeName>
        <fullName evidence="9">Signal peptidase II</fullName>
        <shortName evidence="9">SPase II</shortName>
    </alternativeName>
</protein>